<protein>
    <submittedName>
        <fullName evidence="3">SNX16 protein</fullName>
    </submittedName>
</protein>
<feature type="region of interest" description="Disordered" evidence="2">
    <location>
        <begin position="276"/>
        <end position="324"/>
    </location>
</feature>
<feature type="coiled-coil region" evidence="1">
    <location>
        <begin position="228"/>
        <end position="269"/>
    </location>
</feature>
<dbReference type="SUPFAM" id="SSF64268">
    <property type="entry name" value="PX domain"/>
    <property type="match status" value="1"/>
</dbReference>
<dbReference type="Proteomes" id="UP000524558">
    <property type="component" value="Unassembled WGS sequence"/>
</dbReference>
<proteinExistence type="predicted"/>
<dbReference type="Gene3D" id="3.30.1520.10">
    <property type="entry name" value="Phox-like domain"/>
    <property type="match status" value="1"/>
</dbReference>
<comment type="caution">
    <text evidence="3">The sequence shown here is derived from an EMBL/GenBank/DDBJ whole genome shotgun (WGS) entry which is preliminary data.</text>
</comment>
<evidence type="ECO:0000256" key="1">
    <source>
        <dbReference type="SAM" id="Coils"/>
    </source>
</evidence>
<sequence length="344" mass="38787">MATPYVPVPIPIGSSSSSFTNRNQRSSSFGSISTSSSSSKGQLEDSAIGSFKKMSVPDQIGSTSSTCSSPLVRTKFTGLETSIEYCTQPVDEIEQNTDSRSWEDRPSTPTILGYEVMEERAKFTVYKILVKRSPEESWVVFRRYTDFSRLNDKVRIIRWQVKLPLSRNLWLKSFPGNDYLWSSLQLTQELIFLPFLGSVLFSILLAEEGLWNTEDTYIHGINDNLAFCETLEETNYRLQKELLEKQREVESLKKLLSEKQLHIDAIERRIRDISSGKMTRQMSGEESECSGEVESSAVEADQGTLGEDSCSDKENHEACWSGSLAENSVPEIEVAEVAYTADEE</sequence>
<accession>A0A7K5N8S3</accession>
<gene>
    <name evidence="3" type="primary">Snx16</name>
    <name evidence="3" type="ORF">CHRMAC_R11908</name>
</gene>
<reference evidence="3 4" key="1">
    <citation type="submission" date="2019-09" db="EMBL/GenBank/DDBJ databases">
        <title>Bird 10,000 Genomes (B10K) Project - Family phase.</title>
        <authorList>
            <person name="Zhang G."/>
        </authorList>
    </citation>
    <scope>NUCLEOTIDE SEQUENCE [LARGE SCALE GENOMIC DNA]</scope>
    <source>
        <strain evidence="3">B10K-DU-021-33</strain>
        <tissue evidence="3">Mixed tissue sample</tissue>
    </source>
</reference>
<evidence type="ECO:0000313" key="3">
    <source>
        <dbReference type="EMBL" id="NWT39349.1"/>
    </source>
</evidence>
<feature type="compositionally biased region" description="Pro residues" evidence="2">
    <location>
        <begin position="1"/>
        <end position="10"/>
    </location>
</feature>
<evidence type="ECO:0000313" key="4">
    <source>
        <dbReference type="Proteomes" id="UP000524558"/>
    </source>
</evidence>
<dbReference type="EMBL" id="VYZF01000291">
    <property type="protein sequence ID" value="NWT39349.1"/>
    <property type="molecule type" value="Genomic_DNA"/>
</dbReference>
<keyword evidence="1" id="KW-0175">Coiled coil</keyword>
<feature type="non-terminal residue" evidence="3">
    <location>
        <position position="1"/>
    </location>
</feature>
<dbReference type="InterPro" id="IPR036871">
    <property type="entry name" value="PX_dom_sf"/>
</dbReference>
<dbReference type="AlphaFoldDB" id="A0A7K5N8S3"/>
<evidence type="ECO:0000256" key="2">
    <source>
        <dbReference type="SAM" id="MobiDB-lite"/>
    </source>
</evidence>
<feature type="non-terminal residue" evidence="3">
    <location>
        <position position="344"/>
    </location>
</feature>
<feature type="region of interest" description="Disordered" evidence="2">
    <location>
        <begin position="1"/>
        <end position="44"/>
    </location>
</feature>
<keyword evidence="4" id="KW-1185">Reference proteome</keyword>
<name>A0A7K5N8S3_CHRMC</name>
<organism evidence="3 4">
    <name type="scientific">Chroicocephalus maculipennis</name>
    <name type="common">Brown-hooded gull</name>
    <name type="synonym">Larus maculipennis</name>
    <dbReference type="NCBI Taxonomy" id="287016"/>
    <lineage>
        <taxon>Eukaryota</taxon>
        <taxon>Metazoa</taxon>
        <taxon>Chordata</taxon>
        <taxon>Craniata</taxon>
        <taxon>Vertebrata</taxon>
        <taxon>Euteleostomi</taxon>
        <taxon>Archelosauria</taxon>
        <taxon>Archosauria</taxon>
        <taxon>Dinosauria</taxon>
        <taxon>Saurischia</taxon>
        <taxon>Theropoda</taxon>
        <taxon>Coelurosauria</taxon>
        <taxon>Aves</taxon>
        <taxon>Neognathae</taxon>
        <taxon>Neoaves</taxon>
        <taxon>Charadriiformes</taxon>
        <taxon>Laridae</taxon>
        <taxon>Chroicocephalus</taxon>
    </lineage>
</organism>
<feature type="compositionally biased region" description="Low complexity" evidence="2">
    <location>
        <begin position="26"/>
        <end position="39"/>
    </location>
</feature>
<dbReference type="GO" id="GO:0035091">
    <property type="term" value="F:phosphatidylinositol binding"/>
    <property type="evidence" value="ECO:0007669"/>
    <property type="project" value="InterPro"/>
</dbReference>